<accession>A0A5N7CS00</accession>
<dbReference type="EMBL" id="ML736951">
    <property type="protein sequence ID" value="KAE8396915.1"/>
    <property type="molecule type" value="Genomic_DNA"/>
</dbReference>
<dbReference type="GeneID" id="43670428"/>
<keyword evidence="3" id="KW-1185">Reference proteome</keyword>
<evidence type="ECO:0000313" key="2">
    <source>
        <dbReference type="EMBL" id="KAE8396915.1"/>
    </source>
</evidence>
<evidence type="ECO:0008006" key="4">
    <source>
        <dbReference type="Google" id="ProtNLM"/>
    </source>
</evidence>
<dbReference type="RefSeq" id="XP_031934234.1">
    <property type="nucleotide sequence ID" value="XM_032085737.1"/>
</dbReference>
<keyword evidence="1" id="KW-0812">Transmembrane</keyword>
<dbReference type="Proteomes" id="UP000325579">
    <property type="component" value="Unassembled WGS sequence"/>
</dbReference>
<dbReference type="OrthoDB" id="5153301at2759"/>
<dbReference type="AlphaFoldDB" id="A0A5N7CS00"/>
<protein>
    <recommendedName>
        <fullName evidence="4">DEAD/DEAH box helicase domain-containing protein</fullName>
    </recommendedName>
</protein>
<keyword evidence="1" id="KW-0472">Membrane</keyword>
<gene>
    <name evidence="2" type="ORF">BDV37DRAFT_277304</name>
</gene>
<organism evidence="2 3">
    <name type="scientific">Aspergillus pseudonomiae</name>
    <dbReference type="NCBI Taxonomy" id="1506151"/>
    <lineage>
        <taxon>Eukaryota</taxon>
        <taxon>Fungi</taxon>
        <taxon>Dikarya</taxon>
        <taxon>Ascomycota</taxon>
        <taxon>Pezizomycotina</taxon>
        <taxon>Eurotiomycetes</taxon>
        <taxon>Eurotiomycetidae</taxon>
        <taxon>Eurotiales</taxon>
        <taxon>Aspergillaceae</taxon>
        <taxon>Aspergillus</taxon>
        <taxon>Aspergillus subgen. Circumdati</taxon>
    </lineage>
</organism>
<evidence type="ECO:0000256" key="1">
    <source>
        <dbReference type="SAM" id="Phobius"/>
    </source>
</evidence>
<name>A0A5N7CS00_9EURO</name>
<evidence type="ECO:0000313" key="3">
    <source>
        <dbReference type="Proteomes" id="UP000325579"/>
    </source>
</evidence>
<dbReference type="InterPro" id="IPR027417">
    <property type="entry name" value="P-loop_NTPase"/>
</dbReference>
<keyword evidence="1" id="KW-1133">Transmembrane helix</keyword>
<reference evidence="2 3" key="1">
    <citation type="submission" date="2019-04" db="EMBL/GenBank/DDBJ databases">
        <authorList>
            <consortium name="DOE Joint Genome Institute"/>
            <person name="Mondo S."/>
            <person name="Kjaerbolling I."/>
            <person name="Vesth T."/>
            <person name="Frisvad J.C."/>
            <person name="Nybo J.L."/>
            <person name="Theobald S."/>
            <person name="Kildgaard S."/>
            <person name="Isbrandt T."/>
            <person name="Kuo A."/>
            <person name="Sato A."/>
            <person name="Lyhne E.K."/>
            <person name="Kogle M.E."/>
            <person name="Wiebenga A."/>
            <person name="Kun R.S."/>
            <person name="Lubbers R.J."/>
            <person name="Makela M.R."/>
            <person name="Barry K."/>
            <person name="Chovatia M."/>
            <person name="Clum A."/>
            <person name="Daum C."/>
            <person name="Haridas S."/>
            <person name="He G."/>
            <person name="LaButti K."/>
            <person name="Lipzen A."/>
            <person name="Riley R."/>
            <person name="Salamov A."/>
            <person name="Simmons B.A."/>
            <person name="Magnuson J.K."/>
            <person name="Henrissat B."/>
            <person name="Mortensen U.H."/>
            <person name="Larsen T.O."/>
            <person name="Devries R.P."/>
            <person name="Grigoriev I.V."/>
            <person name="Machida M."/>
            <person name="Baker S.E."/>
            <person name="Andersen M.R."/>
            <person name="Cantor M.N."/>
            <person name="Hua S.X."/>
        </authorList>
    </citation>
    <scope>NUCLEOTIDE SEQUENCE [LARGE SCALE GENOMIC DNA]</scope>
    <source>
        <strain evidence="2 3">CBS 119388</strain>
    </source>
</reference>
<feature type="transmembrane region" description="Helical" evidence="1">
    <location>
        <begin position="20"/>
        <end position="41"/>
    </location>
</feature>
<dbReference type="SUPFAM" id="SSF52540">
    <property type="entry name" value="P-loop containing nucleoside triphosphate hydrolases"/>
    <property type="match status" value="1"/>
</dbReference>
<sequence>MGAVGGGAVMRMGGGKSMLFILPVFAEPGGTMIVVVPLLSLRGDMIRRCQVLGIVCVLWKNRRPLDKATIVLVTLESTVIENFYIFINQLQQTRWLDWIIIDKYYMVLNNQRDFWPKLQ</sequence>
<proteinExistence type="predicted"/>
<dbReference type="Gene3D" id="3.40.50.300">
    <property type="entry name" value="P-loop containing nucleotide triphosphate hydrolases"/>
    <property type="match status" value="1"/>
</dbReference>